<name>A0A564UTU7_9FIRM</name>
<dbReference type="GO" id="GO:0003677">
    <property type="term" value="F:DNA binding"/>
    <property type="evidence" value="ECO:0007669"/>
    <property type="project" value="UniProtKB-KW"/>
</dbReference>
<dbReference type="Gene3D" id="1.10.10.10">
    <property type="entry name" value="Winged helix-like DNA-binding domain superfamily/Winged helix DNA-binding domain"/>
    <property type="match status" value="1"/>
</dbReference>
<organism evidence="5 6">
    <name type="scientific">Dorea formicigenerans</name>
    <dbReference type="NCBI Taxonomy" id="39486"/>
    <lineage>
        <taxon>Bacteria</taxon>
        <taxon>Bacillati</taxon>
        <taxon>Bacillota</taxon>
        <taxon>Clostridia</taxon>
        <taxon>Lachnospirales</taxon>
        <taxon>Lachnospiraceae</taxon>
        <taxon>Dorea</taxon>
    </lineage>
</organism>
<dbReference type="InterPro" id="IPR005650">
    <property type="entry name" value="BlaI_family"/>
</dbReference>
<keyword evidence="4" id="KW-0804">Transcription</keyword>
<gene>
    <name evidence="5" type="primary">mecI</name>
    <name evidence="5" type="ORF">DFSSTS7063_03136</name>
</gene>
<dbReference type="InterPro" id="IPR036388">
    <property type="entry name" value="WH-like_DNA-bd_sf"/>
</dbReference>
<evidence type="ECO:0000313" key="5">
    <source>
        <dbReference type="EMBL" id="VUX22869.1"/>
    </source>
</evidence>
<evidence type="ECO:0000256" key="2">
    <source>
        <dbReference type="ARBA" id="ARBA00023015"/>
    </source>
</evidence>
<keyword evidence="2" id="KW-0805">Transcription regulation</keyword>
<evidence type="ECO:0000256" key="4">
    <source>
        <dbReference type="ARBA" id="ARBA00023163"/>
    </source>
</evidence>
<dbReference type="Gene3D" id="1.10.4040.10">
    <property type="entry name" value="Penicillinase repressor domain"/>
    <property type="match status" value="1"/>
</dbReference>
<dbReference type="InterPro" id="IPR036390">
    <property type="entry name" value="WH_DNA-bd_sf"/>
</dbReference>
<dbReference type="PIRSF" id="PIRSF019455">
    <property type="entry name" value="CopR_AtkY"/>
    <property type="match status" value="1"/>
</dbReference>
<dbReference type="SUPFAM" id="SSF46785">
    <property type="entry name" value="Winged helix' DNA-binding domain"/>
    <property type="match status" value="1"/>
</dbReference>
<keyword evidence="3" id="KW-0238">DNA-binding</keyword>
<proteinExistence type="inferred from homology"/>
<protein>
    <submittedName>
        <fullName evidence="5">Methicillin resistance regulatory protein MecI</fullName>
    </submittedName>
</protein>
<evidence type="ECO:0000256" key="1">
    <source>
        <dbReference type="ARBA" id="ARBA00011046"/>
    </source>
</evidence>
<dbReference type="GO" id="GO:0045892">
    <property type="term" value="P:negative regulation of DNA-templated transcription"/>
    <property type="evidence" value="ECO:0007669"/>
    <property type="project" value="InterPro"/>
</dbReference>
<comment type="similarity">
    <text evidence="1">Belongs to the BlaI transcriptional regulatory family.</text>
</comment>
<accession>A0A564UTU7</accession>
<reference evidence="5 6" key="1">
    <citation type="submission" date="2019-07" db="EMBL/GenBank/DDBJ databases">
        <authorList>
            <person name="Hibberd C M."/>
            <person name="Gehrig L. J."/>
            <person name="Chang H.-W."/>
            <person name="Venkatesh S."/>
        </authorList>
    </citation>
    <scope>NUCLEOTIDE SEQUENCE [LARGE SCALE GENOMIC DNA]</scope>
    <source>
        <strain evidence="5">Dorea_formicigenerans_SSTS_Bg7063</strain>
    </source>
</reference>
<evidence type="ECO:0000256" key="3">
    <source>
        <dbReference type="ARBA" id="ARBA00023125"/>
    </source>
</evidence>
<dbReference type="Proteomes" id="UP000358366">
    <property type="component" value="Unassembled WGS sequence"/>
</dbReference>
<sequence length="119" mass="13806">MVPKFQDSELKVMAVLWKNGDMKARDIAGILEEENGWNLNTTYTLIKRCIKKGGILKKEPNYICHALVPQEEVQKVETKEFIDKIYDGSESKLFAALLKKHKVEEKEIAKLKDIIEKWD</sequence>
<dbReference type="RefSeq" id="WP_105308909.1">
    <property type="nucleotide sequence ID" value="NZ_CABHNI010000061.1"/>
</dbReference>
<dbReference type="EMBL" id="CABHNI010000061">
    <property type="protein sequence ID" value="VUX22869.1"/>
    <property type="molecule type" value="Genomic_DNA"/>
</dbReference>
<dbReference type="Pfam" id="PF03965">
    <property type="entry name" value="Penicillinase_R"/>
    <property type="match status" value="1"/>
</dbReference>
<dbReference type="AlphaFoldDB" id="A0A564UTU7"/>
<evidence type="ECO:0000313" key="6">
    <source>
        <dbReference type="Proteomes" id="UP000358366"/>
    </source>
</evidence>